<dbReference type="EMBL" id="SGBD01000001">
    <property type="protein sequence ID" value="RZD14725.1"/>
    <property type="molecule type" value="Genomic_DNA"/>
</dbReference>
<evidence type="ECO:0000313" key="5">
    <source>
        <dbReference type="EMBL" id="RZD14725.1"/>
    </source>
</evidence>
<proteinExistence type="predicted"/>
<evidence type="ECO:0000256" key="1">
    <source>
        <dbReference type="PROSITE-ProRule" id="PRU00169"/>
    </source>
</evidence>
<accession>A0A519BBR8</accession>
<dbReference type="SUPFAM" id="SSF52172">
    <property type="entry name" value="CheY-like"/>
    <property type="match status" value="1"/>
</dbReference>
<keyword evidence="2" id="KW-0175">Coiled coil</keyword>
<dbReference type="Proteomes" id="UP000320813">
    <property type="component" value="Unassembled WGS sequence"/>
</dbReference>
<dbReference type="InterPro" id="IPR011006">
    <property type="entry name" value="CheY-like_superfamily"/>
</dbReference>
<protein>
    <recommendedName>
        <fullName evidence="4">Response regulatory domain-containing protein</fullName>
    </recommendedName>
</protein>
<evidence type="ECO:0000313" key="6">
    <source>
        <dbReference type="Proteomes" id="UP000320813"/>
    </source>
</evidence>
<feature type="coiled-coil region" evidence="2">
    <location>
        <begin position="257"/>
        <end position="284"/>
    </location>
</feature>
<sequence length="352" mass="39311">MAYNVIFIDDSDSMQKAVSTIFINNSDFNLNPLSEPSSLFKIAKDFHPDIIILSYNSVNTEVKGNVSEIKNNADLSRIPLILLVPSDLSDNERELLIKDGVNGFIYRPFEKEVFLSKIKRILGIIDIPEKTGEKIYDISSFETKEADKKAPESPAKAEPAPAAPVPATPAETEDVEKAGENDSFGIYSNNVVNIDSAELSQAFENLFKDDAIFEEFQKLNKKDEPGTGVKMPEESLEAQEPALPAEGGVFEEPEKLNKTVEEPVRELNKNIINLEENIITENKITTEGGLKLEILDEQSLLKLDALLKNSIQKTLEEIKPQVIDNIKNILPEIIERLVKEEIEKIKQTALSN</sequence>
<comment type="caution">
    <text evidence="5">The sequence shown here is derived from an EMBL/GenBank/DDBJ whole genome shotgun (WGS) entry which is preliminary data.</text>
</comment>
<dbReference type="Gene3D" id="3.40.50.2300">
    <property type="match status" value="1"/>
</dbReference>
<name>A0A519BBR8_9DELT</name>
<evidence type="ECO:0000256" key="2">
    <source>
        <dbReference type="SAM" id="Coils"/>
    </source>
</evidence>
<evidence type="ECO:0000256" key="3">
    <source>
        <dbReference type="SAM" id="MobiDB-lite"/>
    </source>
</evidence>
<gene>
    <name evidence="5" type="ORF">EVJ47_00090</name>
</gene>
<dbReference type="PROSITE" id="PS50110">
    <property type="entry name" value="RESPONSE_REGULATORY"/>
    <property type="match status" value="1"/>
</dbReference>
<comment type="caution">
    <text evidence="1">Lacks conserved residue(s) required for the propagation of feature annotation.</text>
</comment>
<reference evidence="5 6" key="1">
    <citation type="submission" date="2019-01" db="EMBL/GenBank/DDBJ databases">
        <title>Insights into ecological role of a new deltaproteobacterial order Candidatus Sinidesulfobacterales (Sva0485) by metagenomics and metatranscriptomics.</title>
        <authorList>
            <person name="Tan S."/>
            <person name="Liu J."/>
            <person name="Fang Y."/>
            <person name="Hedlund B.P."/>
            <person name="Lian Z.H."/>
            <person name="Huang L.Y."/>
            <person name="Li J.T."/>
            <person name="Huang L.N."/>
            <person name="Li W.J."/>
            <person name="Jiang H.C."/>
            <person name="Dong H.L."/>
            <person name="Shu W.S."/>
        </authorList>
    </citation>
    <scope>NUCLEOTIDE SEQUENCE [LARGE SCALE GENOMIC DNA]</scope>
    <source>
        <strain evidence="5">AP3</strain>
    </source>
</reference>
<dbReference type="GO" id="GO:0000160">
    <property type="term" value="P:phosphorelay signal transduction system"/>
    <property type="evidence" value="ECO:0007669"/>
    <property type="project" value="InterPro"/>
</dbReference>
<dbReference type="InterPro" id="IPR001789">
    <property type="entry name" value="Sig_transdc_resp-reg_receiver"/>
</dbReference>
<feature type="region of interest" description="Disordered" evidence="3">
    <location>
        <begin position="146"/>
        <end position="176"/>
    </location>
</feature>
<feature type="domain" description="Response regulatory" evidence="4">
    <location>
        <begin position="4"/>
        <end position="122"/>
    </location>
</feature>
<organism evidence="5 6">
    <name type="scientific">Candidatus Acidulodesulfobacterium ferriphilum</name>
    <dbReference type="NCBI Taxonomy" id="2597223"/>
    <lineage>
        <taxon>Bacteria</taxon>
        <taxon>Deltaproteobacteria</taxon>
        <taxon>Candidatus Acidulodesulfobacterales</taxon>
        <taxon>Candidatus Acidulodesulfobacterium</taxon>
    </lineage>
</organism>
<evidence type="ECO:0000259" key="4">
    <source>
        <dbReference type="PROSITE" id="PS50110"/>
    </source>
</evidence>
<dbReference type="AlphaFoldDB" id="A0A519BBR8"/>